<feature type="compositionally biased region" description="Polar residues" evidence="1">
    <location>
        <begin position="72"/>
        <end position="81"/>
    </location>
</feature>
<reference evidence="3 4" key="1">
    <citation type="submission" date="2019-03" db="EMBL/GenBank/DDBJ databases">
        <title>Bradyrhizobium strains diversity isolated from Chamaecrista fasciculata.</title>
        <authorList>
            <person name="Urquiaga M.C.O."/>
            <person name="Hungria M."/>
            <person name="Delamuta J.R.M."/>
        </authorList>
    </citation>
    <scope>NUCLEOTIDE SEQUENCE [LARGE SCALE GENOMIC DNA]</scope>
    <source>
        <strain evidence="3 4">CNPSo 3424</strain>
    </source>
</reference>
<keyword evidence="2" id="KW-0732">Signal</keyword>
<dbReference type="RefSeq" id="WP_126259839.1">
    <property type="nucleotide sequence ID" value="NZ_SPQU01000011.1"/>
</dbReference>
<dbReference type="EMBL" id="SPQU01000011">
    <property type="protein sequence ID" value="TFV36367.1"/>
    <property type="molecule type" value="Genomic_DNA"/>
</dbReference>
<gene>
    <name evidence="3" type="ORF">E4K66_24020</name>
</gene>
<dbReference type="AlphaFoldDB" id="A0A4Y9L0T4"/>
<dbReference type="Proteomes" id="UP000298225">
    <property type="component" value="Unassembled WGS sequence"/>
</dbReference>
<comment type="caution">
    <text evidence="3">The sequence shown here is derived from an EMBL/GenBank/DDBJ whole genome shotgun (WGS) entry which is preliminary data.</text>
</comment>
<accession>A0A4Y9L0T4</accession>
<name>A0A4Y9L0T4_9BRAD</name>
<evidence type="ECO:0000256" key="1">
    <source>
        <dbReference type="SAM" id="MobiDB-lite"/>
    </source>
</evidence>
<evidence type="ECO:0000313" key="3">
    <source>
        <dbReference type="EMBL" id="TFV36367.1"/>
    </source>
</evidence>
<protein>
    <submittedName>
        <fullName evidence="3">Uncharacterized protein</fullName>
    </submittedName>
</protein>
<sequence length="81" mass="8679">MKRPVLIAIALLVPAASWAQGVNDSSTPNRNVTIINPSQPAPPNATRNIPSRIEPPVTTGSGRARPYYGNRTRGSGSSHRY</sequence>
<feature type="signal peptide" evidence="2">
    <location>
        <begin position="1"/>
        <end position="19"/>
    </location>
</feature>
<keyword evidence="4" id="KW-1185">Reference proteome</keyword>
<feature type="region of interest" description="Disordered" evidence="1">
    <location>
        <begin position="33"/>
        <end position="81"/>
    </location>
</feature>
<feature type="chain" id="PRO_5021419053" evidence="2">
    <location>
        <begin position="20"/>
        <end position="81"/>
    </location>
</feature>
<evidence type="ECO:0000256" key="2">
    <source>
        <dbReference type="SAM" id="SignalP"/>
    </source>
</evidence>
<organism evidence="3 4">
    <name type="scientific">Bradyrhizobium frederickii</name>
    <dbReference type="NCBI Taxonomy" id="2560054"/>
    <lineage>
        <taxon>Bacteria</taxon>
        <taxon>Pseudomonadati</taxon>
        <taxon>Pseudomonadota</taxon>
        <taxon>Alphaproteobacteria</taxon>
        <taxon>Hyphomicrobiales</taxon>
        <taxon>Nitrobacteraceae</taxon>
        <taxon>Bradyrhizobium</taxon>
    </lineage>
</organism>
<dbReference type="OrthoDB" id="8247615at2"/>
<evidence type="ECO:0000313" key="4">
    <source>
        <dbReference type="Proteomes" id="UP000298225"/>
    </source>
</evidence>
<proteinExistence type="predicted"/>